<dbReference type="STRING" id="74649.A0A2P6Q2G0"/>
<protein>
    <submittedName>
        <fullName evidence="2">Uncharacterized protein</fullName>
    </submittedName>
</protein>
<evidence type="ECO:0000313" key="3">
    <source>
        <dbReference type="Proteomes" id="UP000238479"/>
    </source>
</evidence>
<feature type="compositionally biased region" description="Basic and acidic residues" evidence="1">
    <location>
        <begin position="33"/>
        <end position="43"/>
    </location>
</feature>
<reference evidence="2 3" key="1">
    <citation type="journal article" date="2018" name="Nat. Genet.">
        <title>The Rosa genome provides new insights in the design of modern roses.</title>
        <authorList>
            <person name="Bendahmane M."/>
        </authorList>
    </citation>
    <scope>NUCLEOTIDE SEQUENCE [LARGE SCALE GENOMIC DNA]</scope>
    <source>
        <strain evidence="3">cv. Old Blush</strain>
    </source>
</reference>
<organism evidence="2 3">
    <name type="scientific">Rosa chinensis</name>
    <name type="common">China rose</name>
    <dbReference type="NCBI Taxonomy" id="74649"/>
    <lineage>
        <taxon>Eukaryota</taxon>
        <taxon>Viridiplantae</taxon>
        <taxon>Streptophyta</taxon>
        <taxon>Embryophyta</taxon>
        <taxon>Tracheophyta</taxon>
        <taxon>Spermatophyta</taxon>
        <taxon>Magnoliopsida</taxon>
        <taxon>eudicotyledons</taxon>
        <taxon>Gunneridae</taxon>
        <taxon>Pentapetalae</taxon>
        <taxon>rosids</taxon>
        <taxon>fabids</taxon>
        <taxon>Rosales</taxon>
        <taxon>Rosaceae</taxon>
        <taxon>Rosoideae</taxon>
        <taxon>Rosoideae incertae sedis</taxon>
        <taxon>Rosa</taxon>
    </lineage>
</organism>
<dbReference type="EMBL" id="PDCK01000043">
    <property type="protein sequence ID" value="PRQ28344.1"/>
    <property type="molecule type" value="Genomic_DNA"/>
</dbReference>
<dbReference type="AlphaFoldDB" id="A0A2P6Q2G0"/>
<comment type="caution">
    <text evidence="2">The sequence shown here is derived from an EMBL/GenBank/DDBJ whole genome shotgun (WGS) entry which is preliminary data.</text>
</comment>
<feature type="region of interest" description="Disordered" evidence="1">
    <location>
        <begin position="27"/>
        <end position="47"/>
    </location>
</feature>
<dbReference type="Proteomes" id="UP000238479">
    <property type="component" value="Chromosome 5"/>
</dbReference>
<keyword evidence="3" id="KW-1185">Reference proteome</keyword>
<evidence type="ECO:0000313" key="2">
    <source>
        <dbReference type="EMBL" id="PRQ28344.1"/>
    </source>
</evidence>
<proteinExistence type="predicted"/>
<dbReference type="Gramene" id="PRQ28344">
    <property type="protein sequence ID" value="PRQ28344"/>
    <property type="gene ID" value="RchiOBHm_Chr5g0002061"/>
</dbReference>
<name>A0A2P6Q2G0_ROSCH</name>
<evidence type="ECO:0000256" key="1">
    <source>
        <dbReference type="SAM" id="MobiDB-lite"/>
    </source>
</evidence>
<sequence length="78" mass="8508">MKQGSLSPEEHDALVSALQVAGAKKSLIHKKKSTAERRVREDSAQTSSIEKFITSLESMGVRVYGVDEPNMSSTSKDI</sequence>
<gene>
    <name evidence="2" type="ORF">RchiOBHm_Chr5g0002061</name>
</gene>
<accession>A0A2P6Q2G0</accession>